<dbReference type="GO" id="GO:0008017">
    <property type="term" value="F:microtubule binding"/>
    <property type="evidence" value="ECO:0007669"/>
    <property type="project" value="TreeGrafter"/>
</dbReference>
<keyword evidence="2" id="KW-0342">GTP-binding</keyword>
<dbReference type="AlphaFoldDB" id="A0AAD2G9L2"/>
<dbReference type="GO" id="GO:0006897">
    <property type="term" value="P:endocytosis"/>
    <property type="evidence" value="ECO:0007669"/>
    <property type="project" value="TreeGrafter"/>
</dbReference>
<dbReference type="InterPro" id="IPR027417">
    <property type="entry name" value="P-loop_NTPase"/>
</dbReference>
<dbReference type="GO" id="GO:0003924">
    <property type="term" value="F:GTPase activity"/>
    <property type="evidence" value="ECO:0007669"/>
    <property type="project" value="InterPro"/>
</dbReference>
<dbReference type="CDD" id="cd08771">
    <property type="entry name" value="DLP_1"/>
    <property type="match status" value="1"/>
</dbReference>
<dbReference type="Pfam" id="PF00350">
    <property type="entry name" value="Dynamin_N"/>
    <property type="match status" value="1"/>
</dbReference>
<dbReference type="GO" id="GO:0000266">
    <property type="term" value="P:mitochondrial fission"/>
    <property type="evidence" value="ECO:0007669"/>
    <property type="project" value="TreeGrafter"/>
</dbReference>
<dbReference type="PANTHER" id="PTHR11566">
    <property type="entry name" value="DYNAMIN"/>
    <property type="match status" value="1"/>
</dbReference>
<evidence type="ECO:0000256" key="3">
    <source>
        <dbReference type="SAM" id="MobiDB-lite"/>
    </source>
</evidence>
<dbReference type="InterPro" id="IPR000375">
    <property type="entry name" value="Dynamin_stalk"/>
</dbReference>
<dbReference type="GO" id="GO:0005525">
    <property type="term" value="F:GTP binding"/>
    <property type="evidence" value="ECO:0007669"/>
    <property type="project" value="InterPro"/>
</dbReference>
<protein>
    <recommendedName>
        <fullName evidence="5">Dynamin-type G domain-containing protein</fullName>
    </recommendedName>
</protein>
<reference evidence="6" key="1">
    <citation type="submission" date="2023-08" db="EMBL/GenBank/DDBJ databases">
        <authorList>
            <person name="Audoor S."/>
            <person name="Bilcke G."/>
        </authorList>
    </citation>
    <scope>NUCLEOTIDE SEQUENCE</scope>
</reference>
<dbReference type="GO" id="GO:0016020">
    <property type="term" value="C:membrane"/>
    <property type="evidence" value="ECO:0007669"/>
    <property type="project" value="TreeGrafter"/>
</dbReference>
<feature type="compositionally biased region" description="Basic and acidic residues" evidence="3">
    <location>
        <begin position="29"/>
        <end position="66"/>
    </location>
</feature>
<proteinExistence type="predicted"/>
<accession>A0AAD2G9L2</accession>
<dbReference type="GO" id="GO:0048312">
    <property type="term" value="P:intracellular distribution of mitochondria"/>
    <property type="evidence" value="ECO:0007669"/>
    <property type="project" value="TreeGrafter"/>
</dbReference>
<dbReference type="PROSITE" id="PS51718">
    <property type="entry name" value="G_DYNAMIN_2"/>
    <property type="match status" value="1"/>
</dbReference>
<evidence type="ECO:0000256" key="1">
    <source>
        <dbReference type="ARBA" id="ARBA00022741"/>
    </source>
</evidence>
<dbReference type="InterPro" id="IPR045063">
    <property type="entry name" value="Dynamin_N"/>
</dbReference>
<dbReference type="InterPro" id="IPR001401">
    <property type="entry name" value="Dynamin_GTPase"/>
</dbReference>
<dbReference type="EMBL" id="CAKOGP040002202">
    <property type="protein sequence ID" value="CAJ1965051.1"/>
    <property type="molecule type" value="Genomic_DNA"/>
</dbReference>
<dbReference type="PRINTS" id="PR00195">
    <property type="entry name" value="DYNAMIN"/>
</dbReference>
<sequence>MKRINFEIIILFQAALCFVIASSVGEVQHPAHDEKSTSNHHHDHDDTKHGIAEHDPQSSTNDDHELPPYLGGYEHYRSFIDQLSQYNVDEYIDLPMIAVMGDTSSGKSSLLSMISQVELPSKATLTTRCPIMLQMRKSHRNSYRHDSSGTTSDDDDDDDNYQATVKVIWKDRPTNNGRFWRSEEDGFAPRTVNRSNWGDLTQLIADAQTFILAKQEKDVARDVIQVEMKCPHCEDLTLIDLPGMVRSHGKDESDTLGEEIQALLNDYLHNSRCVILAVLPANVDFHNSQILAEAQKVDHETKRTIPVLTKPDLIDYGAEGNVKELLLGEKTQKFEMGFHMVKGRGQDALNRNVTITEALHQEETFFRLTEPWSKVDDNTLFGTQNLRTKLGELQMRLIRSSFESIIAEIKAEREAALQARARLGVVPTDLGQKIVLFRTIKDDYYHNIGPLMLGGGGGNNKRNSGSTDLSTQRKPSADFLLASKDFMVELDGSRLSTIADISIGTTVVALVNGQEIKDRVCNIRGDQVFLERMISSSRNTYIPMLDPTSSLSGSFRGTCDDENTLLRYKSIHKNLVRRDSTWIQKIIEDRRPYKLPVFASTDAFEEIVFRLLEEDWRPPTMDLLEKTSKLMKKTANEYVASITAIESLSEFRGYLQLISIETVDKLTEEAKVKIDDFIKREQTPYTQDEDLIRNLNKLRTKRLKDEIVTMMDVDMVMSLWEDSDSSERIARRLHEMVTDVFDRNNARELDDHMAEEMQHILNAYGKIARKRLIDGIPMICVEIMQEFPQRINQALSQVSDDVIDAIIVPQPEKIRAMVEYDRKIDAFSNGIAAIRTMY</sequence>
<feature type="signal peptide" evidence="4">
    <location>
        <begin position="1"/>
        <end position="21"/>
    </location>
</feature>
<evidence type="ECO:0000313" key="7">
    <source>
        <dbReference type="Proteomes" id="UP001295423"/>
    </source>
</evidence>
<keyword evidence="7" id="KW-1185">Reference proteome</keyword>
<feature type="domain" description="Dynamin-type G" evidence="5">
    <location>
        <begin position="91"/>
        <end position="403"/>
    </location>
</feature>
<evidence type="ECO:0000256" key="2">
    <source>
        <dbReference type="ARBA" id="ARBA00023134"/>
    </source>
</evidence>
<feature type="region of interest" description="Disordered" evidence="3">
    <location>
        <begin position="137"/>
        <end position="159"/>
    </location>
</feature>
<dbReference type="Pfam" id="PF01031">
    <property type="entry name" value="Dynamin_M"/>
    <property type="match status" value="2"/>
</dbReference>
<evidence type="ECO:0000259" key="5">
    <source>
        <dbReference type="PROSITE" id="PS51718"/>
    </source>
</evidence>
<dbReference type="PANTHER" id="PTHR11566:SF21">
    <property type="entry name" value="DYNAMIN RELATED PROTEIN 1, ISOFORM A"/>
    <property type="match status" value="1"/>
</dbReference>
<evidence type="ECO:0000256" key="4">
    <source>
        <dbReference type="SAM" id="SignalP"/>
    </source>
</evidence>
<feature type="chain" id="PRO_5042184145" description="Dynamin-type G domain-containing protein" evidence="4">
    <location>
        <begin position="22"/>
        <end position="838"/>
    </location>
</feature>
<keyword evidence="1" id="KW-0547">Nucleotide-binding</keyword>
<dbReference type="SMART" id="SM00053">
    <property type="entry name" value="DYNc"/>
    <property type="match status" value="1"/>
</dbReference>
<dbReference type="SUPFAM" id="SSF52540">
    <property type="entry name" value="P-loop containing nucleoside triphosphate hydrolases"/>
    <property type="match status" value="1"/>
</dbReference>
<dbReference type="Gene3D" id="3.40.50.300">
    <property type="entry name" value="P-loop containing nucleotide triphosphate hydrolases"/>
    <property type="match status" value="1"/>
</dbReference>
<gene>
    <name evidence="6" type="ORF">CYCCA115_LOCUS20924</name>
</gene>
<dbReference type="InterPro" id="IPR030381">
    <property type="entry name" value="G_DYNAMIN_dom"/>
</dbReference>
<organism evidence="6 7">
    <name type="scientific">Cylindrotheca closterium</name>
    <dbReference type="NCBI Taxonomy" id="2856"/>
    <lineage>
        <taxon>Eukaryota</taxon>
        <taxon>Sar</taxon>
        <taxon>Stramenopiles</taxon>
        <taxon>Ochrophyta</taxon>
        <taxon>Bacillariophyta</taxon>
        <taxon>Bacillariophyceae</taxon>
        <taxon>Bacillariophycidae</taxon>
        <taxon>Bacillariales</taxon>
        <taxon>Bacillariaceae</taxon>
        <taxon>Cylindrotheca</taxon>
    </lineage>
</organism>
<feature type="region of interest" description="Disordered" evidence="3">
    <location>
        <begin position="29"/>
        <end position="67"/>
    </location>
</feature>
<comment type="caution">
    <text evidence="6">The sequence shown here is derived from an EMBL/GenBank/DDBJ whole genome shotgun (WGS) entry which is preliminary data.</text>
</comment>
<dbReference type="InterPro" id="IPR022812">
    <property type="entry name" value="Dynamin"/>
</dbReference>
<name>A0AAD2G9L2_9STRA</name>
<evidence type="ECO:0000313" key="6">
    <source>
        <dbReference type="EMBL" id="CAJ1965051.1"/>
    </source>
</evidence>
<keyword evidence="4" id="KW-0732">Signal</keyword>
<dbReference type="GO" id="GO:0005874">
    <property type="term" value="C:microtubule"/>
    <property type="evidence" value="ECO:0007669"/>
    <property type="project" value="TreeGrafter"/>
</dbReference>
<dbReference type="GO" id="GO:0005739">
    <property type="term" value="C:mitochondrion"/>
    <property type="evidence" value="ECO:0007669"/>
    <property type="project" value="TreeGrafter"/>
</dbReference>
<dbReference type="Proteomes" id="UP001295423">
    <property type="component" value="Unassembled WGS sequence"/>
</dbReference>
<dbReference type="GO" id="GO:0016559">
    <property type="term" value="P:peroxisome fission"/>
    <property type="evidence" value="ECO:0007669"/>
    <property type="project" value="TreeGrafter"/>
</dbReference>
<dbReference type="Gene3D" id="1.20.120.1240">
    <property type="entry name" value="Dynamin, middle domain"/>
    <property type="match status" value="1"/>
</dbReference>